<gene>
    <name evidence="2" type="ORF">BK742_18095</name>
</gene>
<keyword evidence="1" id="KW-0732">Signal</keyword>
<name>A0A243BAF9_BACTU</name>
<accession>A0A243BAF9</accession>
<feature type="chain" id="PRO_5012783287" evidence="1">
    <location>
        <begin position="25"/>
        <end position="95"/>
    </location>
</feature>
<protein>
    <submittedName>
        <fullName evidence="2">Uncharacterized protein</fullName>
    </submittedName>
</protein>
<reference evidence="2 3" key="1">
    <citation type="submission" date="2016-10" db="EMBL/GenBank/DDBJ databases">
        <title>Comparative genomics of Bacillus thuringiensis reveals a path to pathogens against multiple invertebrate hosts.</title>
        <authorList>
            <person name="Zheng J."/>
            <person name="Gao Q."/>
            <person name="Liu H."/>
            <person name="Peng D."/>
            <person name="Ruan L."/>
            <person name="Sun M."/>
        </authorList>
    </citation>
    <scope>NUCLEOTIDE SEQUENCE [LARGE SCALE GENOMIC DNA]</scope>
    <source>
        <strain evidence="2">BGSC 4BX1</strain>
    </source>
</reference>
<organism evidence="2 3">
    <name type="scientific">Bacillus thuringiensis serovar pingluonsis</name>
    <dbReference type="NCBI Taxonomy" id="180881"/>
    <lineage>
        <taxon>Bacteria</taxon>
        <taxon>Bacillati</taxon>
        <taxon>Bacillota</taxon>
        <taxon>Bacilli</taxon>
        <taxon>Bacillales</taxon>
        <taxon>Bacillaceae</taxon>
        <taxon>Bacillus</taxon>
        <taxon>Bacillus cereus group</taxon>
    </lineage>
</organism>
<feature type="signal peptide" evidence="1">
    <location>
        <begin position="1"/>
        <end position="24"/>
    </location>
</feature>
<comment type="caution">
    <text evidence="2">The sequence shown here is derived from an EMBL/GenBank/DDBJ whole genome shotgun (WGS) entry which is preliminary data.</text>
</comment>
<proteinExistence type="predicted"/>
<dbReference type="RefSeq" id="WP_088119900.1">
    <property type="nucleotide sequence ID" value="NZ_NFDL01000073.1"/>
</dbReference>
<sequence>MIKKLVIGALTTGVLLTGGISANASELSVKEKNKETYAQSCRTVYYNERYGENDYIPNYITRTIEGQSIEFKMVSMTKKDGENFWRVQYKGTLCE</sequence>
<evidence type="ECO:0000313" key="2">
    <source>
        <dbReference type="EMBL" id="OTY41166.1"/>
    </source>
</evidence>
<dbReference type="EMBL" id="NFDL01000073">
    <property type="protein sequence ID" value="OTY41166.1"/>
    <property type="molecule type" value="Genomic_DNA"/>
</dbReference>
<evidence type="ECO:0000256" key="1">
    <source>
        <dbReference type="SAM" id="SignalP"/>
    </source>
</evidence>
<evidence type="ECO:0000313" key="3">
    <source>
        <dbReference type="Proteomes" id="UP000195089"/>
    </source>
</evidence>
<dbReference type="Proteomes" id="UP000195089">
    <property type="component" value="Unassembled WGS sequence"/>
</dbReference>
<dbReference type="AlphaFoldDB" id="A0A243BAF9"/>